<protein>
    <recommendedName>
        <fullName evidence="4">C3H1-type domain-containing protein</fullName>
    </recommendedName>
</protein>
<keyword evidence="6" id="KW-1185">Reference proteome</keyword>
<evidence type="ECO:0000313" key="5">
    <source>
        <dbReference type="EMBL" id="KAJ8973700.1"/>
    </source>
</evidence>
<feature type="compositionally biased region" description="Basic and acidic residues" evidence="3">
    <location>
        <begin position="250"/>
        <end position="399"/>
    </location>
</feature>
<proteinExistence type="predicted"/>
<organism evidence="5 6">
    <name type="scientific">Molorchus minor</name>
    <dbReference type="NCBI Taxonomy" id="1323400"/>
    <lineage>
        <taxon>Eukaryota</taxon>
        <taxon>Metazoa</taxon>
        <taxon>Ecdysozoa</taxon>
        <taxon>Arthropoda</taxon>
        <taxon>Hexapoda</taxon>
        <taxon>Insecta</taxon>
        <taxon>Pterygota</taxon>
        <taxon>Neoptera</taxon>
        <taxon>Endopterygota</taxon>
        <taxon>Coleoptera</taxon>
        <taxon>Polyphaga</taxon>
        <taxon>Cucujiformia</taxon>
        <taxon>Chrysomeloidea</taxon>
        <taxon>Cerambycidae</taxon>
        <taxon>Lamiinae</taxon>
        <taxon>Monochamini</taxon>
        <taxon>Molorchus</taxon>
    </lineage>
</organism>
<dbReference type="PANTHER" id="PTHR38563">
    <property type="entry name" value="FL(2)D-ASSOCIATED COMPLEX COMPONENT"/>
    <property type="match status" value="1"/>
</dbReference>
<feature type="compositionally biased region" description="Basic and acidic residues" evidence="3">
    <location>
        <begin position="406"/>
        <end position="503"/>
    </location>
</feature>
<feature type="compositionally biased region" description="Basic residues" evidence="3">
    <location>
        <begin position="159"/>
        <end position="170"/>
    </location>
</feature>
<feature type="compositionally biased region" description="Basic and acidic residues" evidence="3">
    <location>
        <begin position="596"/>
        <end position="625"/>
    </location>
</feature>
<feature type="region of interest" description="Disordered" evidence="3">
    <location>
        <begin position="596"/>
        <end position="757"/>
    </location>
</feature>
<evidence type="ECO:0000313" key="6">
    <source>
        <dbReference type="Proteomes" id="UP001162164"/>
    </source>
</evidence>
<dbReference type="InterPro" id="IPR000571">
    <property type="entry name" value="Znf_CCCH"/>
</dbReference>
<evidence type="ECO:0000256" key="2">
    <source>
        <dbReference type="SAM" id="Coils"/>
    </source>
</evidence>
<reference evidence="5" key="1">
    <citation type="journal article" date="2023" name="Insect Mol. Biol.">
        <title>Genome sequencing provides insights into the evolution of gene families encoding plant cell wall-degrading enzymes in longhorned beetles.</title>
        <authorList>
            <person name="Shin N.R."/>
            <person name="Okamura Y."/>
            <person name="Kirsch R."/>
            <person name="Pauchet Y."/>
        </authorList>
    </citation>
    <scope>NUCLEOTIDE SEQUENCE</scope>
    <source>
        <strain evidence="5">MMC_N1</strain>
    </source>
</reference>
<evidence type="ECO:0000259" key="4">
    <source>
        <dbReference type="PROSITE" id="PS50103"/>
    </source>
</evidence>
<accession>A0ABQ9J7T3</accession>
<dbReference type="PROSITE" id="PS50103">
    <property type="entry name" value="ZF_C3H1"/>
    <property type="match status" value="1"/>
</dbReference>
<feature type="region of interest" description="Disordered" evidence="3">
    <location>
        <begin position="72"/>
        <end position="115"/>
    </location>
</feature>
<evidence type="ECO:0000256" key="3">
    <source>
        <dbReference type="SAM" id="MobiDB-lite"/>
    </source>
</evidence>
<feature type="compositionally biased region" description="Acidic residues" evidence="3">
    <location>
        <begin position="681"/>
        <end position="694"/>
    </location>
</feature>
<keyword evidence="1" id="KW-0863">Zinc-finger</keyword>
<feature type="zinc finger region" description="C3H1-type" evidence="1">
    <location>
        <begin position="37"/>
        <end position="67"/>
    </location>
</feature>
<evidence type="ECO:0000256" key="1">
    <source>
        <dbReference type="PROSITE-ProRule" id="PRU00723"/>
    </source>
</evidence>
<comment type="caution">
    <text evidence="5">The sequence shown here is derived from an EMBL/GenBank/DDBJ whole genome shotgun (WGS) entry which is preliminary data.</text>
</comment>
<dbReference type="Proteomes" id="UP001162164">
    <property type="component" value="Unassembled WGS sequence"/>
</dbReference>
<feature type="compositionally biased region" description="Low complexity" evidence="3">
    <location>
        <begin position="206"/>
        <end position="219"/>
    </location>
</feature>
<sequence>MSKQIKRKITVNLASKTKTLSKTRPSVFERLGTKANSTNKEYCHHWAQSGSCPYGKGCKYSATHTLISPSKQRAAKSQTATKRHIKDAHKRIRTGAPEDWDQWDPNTLADADPDDLEKRRQELQRELELQMKMENKARKKEKKIKKESSPSTESSNERAHKHKAKNKKLIKPILKDKLKKSGKPTALKATAKSPSPIRVRKKSETPPLKLKQLAPLKKANSPESSQSRDRKASPSKSKGGGSSSSRRDHKISPKDDRRSDKRDDRPRSRGKDRPNDKSRKDKRDSRDRDRDRERERERERRLAREEREAAREKEREEALARCQERQRERERLKELAKKEEERRGRDRNRRSDRGIDKPSGRDDRMLSMSDDRLSVRKGHSTERDRSDRRDRDRHDRTPDSRSTSRKSPDRHDRLDRDLDKDRNYERVYDRSTDRNYDRERDHELDRDYGNLPPRIRDGDRRLDDKDYDSPYDRARHEDRRYLDIEDHYNESSRDDRIMDGRDYTGDRRRRDIWDMRDDRAELERDRDLDHRSRYGREDSRPPTGIKGREWETEYSELEWNRRLDWESHENWDSIEHKHMSEEDWRLYNRSMDSWPSEERRRWGGEWRERSRPRNDSSLESRRKEISAVGTKIEQSESKVPTTETDVNSETPTAVKRPAEEPLENAVEPKKACLKQESAPVLEDDLSEISDDADEILNRDEEILEAVTEEQPVQPEAADTTSLKDQHASTASQKSQSPPRSPNKNMAKEESIDEDNMDLDFEEISEDELEEELKVKGLGDALGVDWASLVAEFRPRNKPASSAKLRWESHNILTNLGVSVRLAGEDLVKNILQEHTEAKIQEQLEGKQNLHVKVSVKTEPQEVNMNGIKEEIMEETTEVKQELEETKEEYVDMEEIIISHPIAAIQVANREKQAIRKTLFTNVGSHRRALAARRDLTVRRHLCNLPLDDTYVEAPKRHDPELLKIATQLFERCL</sequence>
<feature type="compositionally biased region" description="Polar residues" evidence="3">
    <location>
        <begin position="637"/>
        <end position="651"/>
    </location>
</feature>
<gene>
    <name evidence="5" type="ORF">NQ317_000752</name>
</gene>
<name>A0ABQ9J7T3_9CUCU</name>
<dbReference type="EMBL" id="JAPWTJ010001130">
    <property type="protein sequence ID" value="KAJ8973700.1"/>
    <property type="molecule type" value="Genomic_DNA"/>
</dbReference>
<keyword evidence="1" id="KW-0862">Zinc</keyword>
<feature type="coiled-coil region" evidence="2">
    <location>
        <begin position="864"/>
        <end position="895"/>
    </location>
</feature>
<dbReference type="InterPro" id="IPR040427">
    <property type="entry name" value="Flacc"/>
</dbReference>
<feature type="domain" description="C3H1-type" evidence="4">
    <location>
        <begin position="37"/>
        <end position="67"/>
    </location>
</feature>
<keyword evidence="2" id="KW-0175">Coiled coil</keyword>
<feature type="region of interest" description="Disordered" evidence="3">
    <location>
        <begin position="527"/>
        <end position="547"/>
    </location>
</feature>
<keyword evidence="1" id="KW-0479">Metal-binding</keyword>
<dbReference type="PANTHER" id="PTHR38563:SF1">
    <property type="entry name" value="FL(2)D-ASSOCIATED COMPLEX COMPONENT"/>
    <property type="match status" value="1"/>
</dbReference>
<feature type="compositionally biased region" description="Polar residues" evidence="3">
    <location>
        <begin position="727"/>
        <end position="743"/>
    </location>
</feature>
<feature type="region of interest" description="Disordered" evidence="3">
    <location>
        <begin position="132"/>
        <end position="503"/>
    </location>
</feature>
<feature type="compositionally biased region" description="Basic residues" evidence="3">
    <location>
        <begin position="81"/>
        <end position="93"/>
    </location>
</feature>